<reference evidence="2" key="2">
    <citation type="submission" date="2023-05" db="EMBL/GenBank/DDBJ databases">
        <authorList>
            <consortium name="Lawrence Berkeley National Laboratory"/>
            <person name="Steindorff A."/>
            <person name="Hensen N."/>
            <person name="Bonometti L."/>
            <person name="Westerberg I."/>
            <person name="Brannstrom I.O."/>
            <person name="Guillou S."/>
            <person name="Cros-Aarteil S."/>
            <person name="Calhoun S."/>
            <person name="Haridas S."/>
            <person name="Kuo A."/>
            <person name="Mondo S."/>
            <person name="Pangilinan J."/>
            <person name="Riley R."/>
            <person name="Labutti K."/>
            <person name="Andreopoulos B."/>
            <person name="Lipzen A."/>
            <person name="Chen C."/>
            <person name="Yanf M."/>
            <person name="Daum C."/>
            <person name="Ng V."/>
            <person name="Clum A."/>
            <person name="Ohm R."/>
            <person name="Martin F."/>
            <person name="Silar P."/>
            <person name="Natvig D."/>
            <person name="Lalanne C."/>
            <person name="Gautier V."/>
            <person name="Ament-Velasquez S.L."/>
            <person name="Kruys A."/>
            <person name="Hutchinson M.I."/>
            <person name="Powell A.J."/>
            <person name="Barry K."/>
            <person name="Miller A.N."/>
            <person name="Grigoriev I.V."/>
            <person name="Debuchy R."/>
            <person name="Gladieux P."/>
            <person name="Thoren M.H."/>
            <person name="Johannesson H."/>
        </authorList>
    </citation>
    <scope>NUCLEOTIDE SEQUENCE</scope>
    <source>
        <strain evidence="2">CBS 103.79</strain>
    </source>
</reference>
<evidence type="ECO:0000313" key="2">
    <source>
        <dbReference type="EMBL" id="KAK3901075.1"/>
    </source>
</evidence>
<feature type="signal peptide" evidence="1">
    <location>
        <begin position="1"/>
        <end position="18"/>
    </location>
</feature>
<comment type="caution">
    <text evidence="2">The sequence shown here is derived from an EMBL/GenBank/DDBJ whole genome shotgun (WGS) entry which is preliminary data.</text>
</comment>
<keyword evidence="3" id="KW-1185">Reference proteome</keyword>
<sequence length="226" mass="25121">MQLFSLVTLAVVAASAVAIPTPEAPATDALITRDMPVEVAATFRRDLTVEVPEEVAADLTKRADRGSYKVSGLGARKKAILGAGGNTLDLAIAMLETANMQTNYVYGDGKTYDAANFGLFKQNWGMLRACAWRYGFKGQSQNNWNNGNRLNWDVNADVASRWDCQEYYGYDKWFAGHRNGATGLKNPYTQDIKNYKSAVQWIQKQIDSNSKYKTDDTRVWVNVVAI</sequence>
<dbReference type="Pfam" id="PF21087">
    <property type="entry name" value="Glyco_hydro_134"/>
    <property type="match status" value="1"/>
</dbReference>
<protein>
    <submittedName>
        <fullName evidence="2">Uncharacterized protein</fullName>
    </submittedName>
</protein>
<evidence type="ECO:0000313" key="3">
    <source>
        <dbReference type="Proteomes" id="UP001303889"/>
    </source>
</evidence>
<reference evidence="2" key="1">
    <citation type="journal article" date="2023" name="Mol. Phylogenet. Evol.">
        <title>Genome-scale phylogeny and comparative genomics of the fungal order Sordariales.</title>
        <authorList>
            <person name="Hensen N."/>
            <person name="Bonometti L."/>
            <person name="Westerberg I."/>
            <person name="Brannstrom I.O."/>
            <person name="Guillou S."/>
            <person name="Cros-Aarteil S."/>
            <person name="Calhoun S."/>
            <person name="Haridas S."/>
            <person name="Kuo A."/>
            <person name="Mondo S."/>
            <person name="Pangilinan J."/>
            <person name="Riley R."/>
            <person name="LaButti K."/>
            <person name="Andreopoulos B."/>
            <person name="Lipzen A."/>
            <person name="Chen C."/>
            <person name="Yan M."/>
            <person name="Daum C."/>
            <person name="Ng V."/>
            <person name="Clum A."/>
            <person name="Steindorff A."/>
            <person name="Ohm R.A."/>
            <person name="Martin F."/>
            <person name="Silar P."/>
            <person name="Natvig D.O."/>
            <person name="Lalanne C."/>
            <person name="Gautier V."/>
            <person name="Ament-Velasquez S.L."/>
            <person name="Kruys A."/>
            <person name="Hutchinson M.I."/>
            <person name="Powell A.J."/>
            <person name="Barry K."/>
            <person name="Miller A.N."/>
            <person name="Grigoriev I.V."/>
            <person name="Debuchy R."/>
            <person name="Gladieux P."/>
            <person name="Hiltunen Thoren M."/>
            <person name="Johannesson H."/>
        </authorList>
    </citation>
    <scope>NUCLEOTIDE SEQUENCE</scope>
    <source>
        <strain evidence="2">CBS 103.79</strain>
    </source>
</reference>
<accession>A0AAN6MHQ8</accession>
<proteinExistence type="predicted"/>
<evidence type="ECO:0000256" key="1">
    <source>
        <dbReference type="SAM" id="SignalP"/>
    </source>
</evidence>
<name>A0AAN6MHQ8_9PEZI</name>
<dbReference type="InterPro" id="IPR049168">
    <property type="entry name" value="Glyco_hydro_134"/>
</dbReference>
<feature type="chain" id="PRO_5042859878" evidence="1">
    <location>
        <begin position="19"/>
        <end position="226"/>
    </location>
</feature>
<dbReference type="AlphaFoldDB" id="A0AAN6MHQ8"/>
<gene>
    <name evidence="2" type="ORF">C8A05DRAFT_35257</name>
</gene>
<keyword evidence="1" id="KW-0732">Signal</keyword>
<dbReference type="EMBL" id="MU855611">
    <property type="protein sequence ID" value="KAK3901075.1"/>
    <property type="molecule type" value="Genomic_DNA"/>
</dbReference>
<organism evidence="2 3">
    <name type="scientific">Staphylotrichum tortipilum</name>
    <dbReference type="NCBI Taxonomy" id="2831512"/>
    <lineage>
        <taxon>Eukaryota</taxon>
        <taxon>Fungi</taxon>
        <taxon>Dikarya</taxon>
        <taxon>Ascomycota</taxon>
        <taxon>Pezizomycotina</taxon>
        <taxon>Sordariomycetes</taxon>
        <taxon>Sordariomycetidae</taxon>
        <taxon>Sordariales</taxon>
        <taxon>Chaetomiaceae</taxon>
        <taxon>Staphylotrichum</taxon>
    </lineage>
</organism>
<dbReference type="Proteomes" id="UP001303889">
    <property type="component" value="Unassembled WGS sequence"/>
</dbReference>